<dbReference type="PROSITE" id="PS50271">
    <property type="entry name" value="ZF_UBP"/>
    <property type="match status" value="1"/>
</dbReference>
<dbReference type="Gene3D" id="3.30.40.10">
    <property type="entry name" value="Zinc/RING finger domain, C3HC4 (zinc finger)"/>
    <property type="match status" value="2"/>
</dbReference>
<dbReference type="PROSITE" id="PS50089">
    <property type="entry name" value="ZF_RING_2"/>
    <property type="match status" value="1"/>
</dbReference>
<evidence type="ECO:0000313" key="9">
    <source>
        <dbReference type="EMBL" id="OQR67672.1"/>
    </source>
</evidence>
<dbReference type="PANTHER" id="PTHR24007:SF7">
    <property type="entry name" value="BRCA1-ASSOCIATED PROTEIN"/>
    <property type="match status" value="1"/>
</dbReference>
<organism evidence="9 10">
    <name type="scientific">Tropilaelaps mercedesae</name>
    <dbReference type="NCBI Taxonomy" id="418985"/>
    <lineage>
        <taxon>Eukaryota</taxon>
        <taxon>Metazoa</taxon>
        <taxon>Ecdysozoa</taxon>
        <taxon>Arthropoda</taxon>
        <taxon>Chelicerata</taxon>
        <taxon>Arachnida</taxon>
        <taxon>Acari</taxon>
        <taxon>Parasitiformes</taxon>
        <taxon>Mesostigmata</taxon>
        <taxon>Gamasina</taxon>
        <taxon>Dermanyssoidea</taxon>
        <taxon>Laelapidae</taxon>
        <taxon>Tropilaelaps</taxon>
    </lineage>
</organism>
<gene>
    <name evidence="9" type="ORF">BIW11_13376</name>
</gene>
<evidence type="ECO:0000259" key="8">
    <source>
        <dbReference type="PROSITE" id="PS50271"/>
    </source>
</evidence>
<name>A0A1V9X330_9ACAR</name>
<reference evidence="9 10" key="1">
    <citation type="journal article" date="2017" name="Gigascience">
        <title>Draft genome of the honey bee ectoparasitic mite, Tropilaelaps mercedesae, is shaped by the parasitic life history.</title>
        <authorList>
            <person name="Dong X."/>
            <person name="Armstrong S.D."/>
            <person name="Xia D."/>
            <person name="Makepeace B.L."/>
            <person name="Darby A.C."/>
            <person name="Kadowaki T."/>
        </authorList>
    </citation>
    <scope>NUCLEOTIDE SEQUENCE [LARGE SCALE GENOMIC DNA]</scope>
    <source>
        <strain evidence="9">Wuxi-XJTLU</strain>
    </source>
</reference>
<keyword evidence="1" id="KW-0479">Metal-binding</keyword>
<evidence type="ECO:0000256" key="2">
    <source>
        <dbReference type="ARBA" id="ARBA00022771"/>
    </source>
</evidence>
<dbReference type="CDD" id="cd12718">
    <property type="entry name" value="RRM_BRAP2"/>
    <property type="match status" value="1"/>
</dbReference>
<dbReference type="Pfam" id="PF07576">
    <property type="entry name" value="BRAP2"/>
    <property type="match status" value="1"/>
</dbReference>
<dbReference type="EMBL" id="MNPL01027822">
    <property type="protein sequence ID" value="OQR67672.1"/>
    <property type="molecule type" value="Genomic_DNA"/>
</dbReference>
<dbReference type="InterPro" id="IPR034932">
    <property type="entry name" value="BRAP2_RRM"/>
</dbReference>
<evidence type="ECO:0000256" key="6">
    <source>
        <dbReference type="SAM" id="MobiDB-lite"/>
    </source>
</evidence>
<dbReference type="InterPro" id="IPR001607">
    <property type="entry name" value="Znf_UBP"/>
</dbReference>
<sequence length="606" mass="68634">MTAMSRNVHFVRIRIQLEPGCEAIPQVAYSSEKSKRDELQLIGLPKINESSSPEEVVQERLGRRRFGEIRIETLVRDKMDRTESQKNDGTDNERLQLAEVVEGLSDDPRGSVQLEQIHFFSGNHCVEVTKGILHLFKEDRKTTIDPDGTRSLMLCMMAVPTYLPLHDLLQFVAPFSPHTEHIRVIRDGKPNAYMVLLRFRSQKATDEFYEGFNGKPFNSIEGDICHLVYIAKVEVISGSSAEDDRTDSYSWTQLGAGPITGHTELPTCPVCLERMDESVEGVLTILCNHSFHDACLAKWHGDNNTCPVCRYTQTPQQETENCCQTCGATENLWICLVCGHIGCGRYVAGHANTHYSRTEHTFAMQLDNHSVWDYTGDNYVHRLVQNKTDGKLVQLESSVGGATMNEKVDSVQLEYTYLLTSQLEQQRRFFEESLEQQAKESTRQIEELKEKTRIAIEERKQLEGKMGQVIKERDSSRKKLEAMTAQCAKIKKELQDERQLSQCLLADQKVWQTRLEELEANTSRAKQESDNKIGELEEQLRDVLFFLEAKSKIEKQPEELREDMAGGSIVLNPSSIGSGHSTNNSSTSGRGTANGGARPRKSNRKK</sequence>
<proteinExistence type="predicted"/>
<accession>A0A1V9X330</accession>
<keyword evidence="5" id="KW-0175">Coiled coil</keyword>
<evidence type="ECO:0000259" key="7">
    <source>
        <dbReference type="PROSITE" id="PS50089"/>
    </source>
</evidence>
<dbReference type="Pfam" id="PF02148">
    <property type="entry name" value="zf-UBP"/>
    <property type="match status" value="1"/>
</dbReference>
<dbReference type="Proteomes" id="UP000192247">
    <property type="component" value="Unassembled WGS sequence"/>
</dbReference>
<dbReference type="FunCoup" id="A0A1V9X330">
    <property type="interactions" value="1857"/>
</dbReference>
<dbReference type="InterPro" id="IPR013083">
    <property type="entry name" value="Znf_RING/FYVE/PHD"/>
</dbReference>
<dbReference type="SMART" id="SM00290">
    <property type="entry name" value="ZnF_UBP"/>
    <property type="match status" value="1"/>
</dbReference>
<dbReference type="InParanoid" id="A0A1V9X330"/>
<dbReference type="SMART" id="SM00184">
    <property type="entry name" value="RING"/>
    <property type="match status" value="1"/>
</dbReference>
<comment type="caution">
    <text evidence="9">The sequence shown here is derived from an EMBL/GenBank/DDBJ whole genome shotgun (WGS) entry which is preliminary data.</text>
</comment>
<feature type="domain" description="RING-type" evidence="7">
    <location>
        <begin position="268"/>
        <end position="310"/>
    </location>
</feature>
<dbReference type="Pfam" id="PF13639">
    <property type="entry name" value="zf-RING_2"/>
    <property type="match status" value="1"/>
</dbReference>
<dbReference type="GO" id="GO:0016567">
    <property type="term" value="P:protein ubiquitination"/>
    <property type="evidence" value="ECO:0007669"/>
    <property type="project" value="TreeGrafter"/>
</dbReference>
<evidence type="ECO:0000256" key="5">
    <source>
        <dbReference type="SAM" id="Coils"/>
    </source>
</evidence>
<feature type="coiled-coil region" evidence="5">
    <location>
        <begin position="420"/>
        <end position="535"/>
    </location>
</feature>
<evidence type="ECO:0000313" key="10">
    <source>
        <dbReference type="Proteomes" id="UP000192247"/>
    </source>
</evidence>
<dbReference type="GO" id="GO:0008270">
    <property type="term" value="F:zinc ion binding"/>
    <property type="evidence" value="ECO:0007669"/>
    <property type="project" value="UniProtKB-KW"/>
</dbReference>
<dbReference type="InterPro" id="IPR001841">
    <property type="entry name" value="Znf_RING"/>
</dbReference>
<dbReference type="GO" id="GO:0007265">
    <property type="term" value="P:Ras protein signal transduction"/>
    <property type="evidence" value="ECO:0007669"/>
    <property type="project" value="TreeGrafter"/>
</dbReference>
<dbReference type="InterPro" id="IPR047243">
    <property type="entry name" value="RING-H2_BRAP2"/>
</dbReference>
<dbReference type="STRING" id="418985.A0A1V9X330"/>
<keyword evidence="3" id="KW-0862">Zinc</keyword>
<dbReference type="CDD" id="cd16457">
    <property type="entry name" value="RING-H2_BRAP2"/>
    <property type="match status" value="1"/>
</dbReference>
<feature type="region of interest" description="Disordered" evidence="6">
    <location>
        <begin position="557"/>
        <end position="606"/>
    </location>
</feature>
<evidence type="ECO:0000256" key="1">
    <source>
        <dbReference type="ARBA" id="ARBA00022723"/>
    </source>
</evidence>
<dbReference type="GO" id="GO:0061630">
    <property type="term" value="F:ubiquitin protein ligase activity"/>
    <property type="evidence" value="ECO:0007669"/>
    <property type="project" value="TreeGrafter"/>
</dbReference>
<evidence type="ECO:0000256" key="3">
    <source>
        <dbReference type="ARBA" id="ARBA00022833"/>
    </source>
</evidence>
<keyword evidence="2 4" id="KW-0863">Zinc-finger</keyword>
<dbReference type="AlphaFoldDB" id="A0A1V9X330"/>
<feature type="compositionally biased region" description="Low complexity" evidence="6">
    <location>
        <begin position="574"/>
        <end position="591"/>
    </location>
</feature>
<dbReference type="GO" id="GO:0005737">
    <property type="term" value="C:cytoplasm"/>
    <property type="evidence" value="ECO:0007669"/>
    <property type="project" value="TreeGrafter"/>
</dbReference>
<feature type="domain" description="UBP-type" evidence="8">
    <location>
        <begin position="307"/>
        <end position="399"/>
    </location>
</feature>
<keyword evidence="10" id="KW-1185">Reference proteome</keyword>
<dbReference type="OrthoDB" id="273556at2759"/>
<dbReference type="InterPro" id="IPR011422">
    <property type="entry name" value="BRAP2/ETP1_RRM"/>
</dbReference>
<evidence type="ECO:0000256" key="4">
    <source>
        <dbReference type="PROSITE-ProRule" id="PRU00502"/>
    </source>
</evidence>
<dbReference type="PANTHER" id="PTHR24007">
    <property type="entry name" value="BRCA1-ASSOCIATED PROTEIN"/>
    <property type="match status" value="1"/>
</dbReference>
<dbReference type="SUPFAM" id="SSF57850">
    <property type="entry name" value="RING/U-box"/>
    <property type="match status" value="2"/>
</dbReference>
<protein>
    <submittedName>
        <fullName evidence="9">BRCA1-associated protein-like</fullName>
    </submittedName>
</protein>